<accession>A0A9W4SE76</accession>
<dbReference type="OrthoDB" id="2324281at2759"/>
<evidence type="ECO:0000313" key="2">
    <source>
        <dbReference type="Proteomes" id="UP001153678"/>
    </source>
</evidence>
<name>A0A9W4SE76_9GLOM</name>
<dbReference type="AlphaFoldDB" id="A0A9W4SE76"/>
<proteinExistence type="predicted"/>
<sequence>MTNFPIEVVQKIVSYLQDIKNPNYLFSALMVNRDWCKVSVPFLWEITLDYSPDKYNSYKCIRTYLSNANEESRIFLTHHGMDLLSSPPWTSFNYATYLNSINYHHLAVLIESYLSKINNRNFDDFISAKERILFQELCKLFMKRSRSMKRIIIPDTIRLDGIIGEIPYITRYDGANRCLKGLKELYCYWNFNETFYKSILQFCKNIQVIKIYIDAYYDMDSLANLISLQNNLKQLKIEVQELIMGNMVSNDYCTPLFNSILNQSHSIQKLELVNFSFQYADSKTLERLIISCKYLRFLSIYQCKYLENQQFNSTDNFHSLEELYYCLRVDDIFPEKLLVGIFKTANTKLRKIKLSYHTIKVIRAIIFNCLNVEILNLSTISLSHNIILRIFDTCTRLKHFTFEGERGYDENDLLIQMSKYVPITLETLEIKMLLQYPWIFSAASLKVFLKASKNLRLLKIIHKEPQQTLDQQFSNPLTPKNSSMKILTKDHFDVIEELGIGLYMSSGIKFSKKLYPNYVHTIVIPSKK</sequence>
<reference evidence="1" key="1">
    <citation type="submission" date="2022-08" db="EMBL/GenBank/DDBJ databases">
        <authorList>
            <person name="Kallberg Y."/>
            <person name="Tangrot J."/>
            <person name="Rosling A."/>
        </authorList>
    </citation>
    <scope>NUCLEOTIDE SEQUENCE</scope>
    <source>
        <strain evidence="1">Wild A</strain>
    </source>
</reference>
<dbReference type="SUPFAM" id="SSF52047">
    <property type="entry name" value="RNI-like"/>
    <property type="match status" value="1"/>
</dbReference>
<organism evidence="1 2">
    <name type="scientific">Funneliformis geosporum</name>
    <dbReference type="NCBI Taxonomy" id="1117311"/>
    <lineage>
        <taxon>Eukaryota</taxon>
        <taxon>Fungi</taxon>
        <taxon>Fungi incertae sedis</taxon>
        <taxon>Mucoromycota</taxon>
        <taxon>Glomeromycotina</taxon>
        <taxon>Glomeromycetes</taxon>
        <taxon>Glomerales</taxon>
        <taxon>Glomeraceae</taxon>
        <taxon>Funneliformis</taxon>
    </lineage>
</organism>
<comment type="caution">
    <text evidence="1">The sequence shown here is derived from an EMBL/GenBank/DDBJ whole genome shotgun (WGS) entry which is preliminary data.</text>
</comment>
<dbReference type="Proteomes" id="UP001153678">
    <property type="component" value="Unassembled WGS sequence"/>
</dbReference>
<keyword evidence="2" id="KW-1185">Reference proteome</keyword>
<dbReference type="Gene3D" id="3.80.10.10">
    <property type="entry name" value="Ribonuclease Inhibitor"/>
    <property type="match status" value="1"/>
</dbReference>
<gene>
    <name evidence="1" type="ORF">FWILDA_LOCUS1303</name>
</gene>
<dbReference type="EMBL" id="CAMKVN010000120">
    <property type="protein sequence ID" value="CAI2163909.1"/>
    <property type="molecule type" value="Genomic_DNA"/>
</dbReference>
<dbReference type="InterPro" id="IPR032675">
    <property type="entry name" value="LRR_dom_sf"/>
</dbReference>
<protein>
    <submittedName>
        <fullName evidence="1">16761_t:CDS:1</fullName>
    </submittedName>
</protein>
<evidence type="ECO:0000313" key="1">
    <source>
        <dbReference type="EMBL" id="CAI2163909.1"/>
    </source>
</evidence>